<feature type="signal peptide" evidence="1">
    <location>
        <begin position="1"/>
        <end position="25"/>
    </location>
</feature>
<reference evidence="2" key="1">
    <citation type="submission" date="2021-02" db="EMBL/GenBank/DDBJ databases">
        <authorList>
            <person name="Nowell W R."/>
        </authorList>
    </citation>
    <scope>NUCLEOTIDE SEQUENCE</scope>
</reference>
<dbReference type="Proteomes" id="UP000663870">
    <property type="component" value="Unassembled WGS sequence"/>
</dbReference>
<evidence type="ECO:0000313" key="3">
    <source>
        <dbReference type="EMBL" id="CAF1569902.1"/>
    </source>
</evidence>
<evidence type="ECO:0000313" key="4">
    <source>
        <dbReference type="Proteomes" id="UP000663854"/>
    </source>
</evidence>
<protein>
    <submittedName>
        <fullName evidence="2">Uncharacterized protein</fullName>
    </submittedName>
</protein>
<evidence type="ECO:0000313" key="2">
    <source>
        <dbReference type="EMBL" id="CAF1295098.1"/>
    </source>
</evidence>
<comment type="caution">
    <text evidence="2">The sequence shown here is derived from an EMBL/GenBank/DDBJ whole genome shotgun (WGS) entry which is preliminary data.</text>
</comment>
<evidence type="ECO:0000313" key="5">
    <source>
        <dbReference type="Proteomes" id="UP000663870"/>
    </source>
</evidence>
<accession>A0A815D2J4</accession>
<keyword evidence="5" id="KW-1185">Reference proteome</keyword>
<proteinExistence type="predicted"/>
<keyword evidence="1" id="KW-0732">Signal</keyword>
<dbReference type="EMBL" id="CAJNOL010003653">
    <property type="protein sequence ID" value="CAF1569902.1"/>
    <property type="molecule type" value="Genomic_DNA"/>
</dbReference>
<evidence type="ECO:0000256" key="1">
    <source>
        <dbReference type="SAM" id="SignalP"/>
    </source>
</evidence>
<sequence>MDEFELRSLFFLFLFSVIGVAVVKCTKNGWPMSASSIAQTNWTGTWYGVVEAYPEGETGSGWNVTLEIGPYPIVAESCTKWRSTFTKNGVVQTIKDYRFCRGRGAEELYIDEGGGVTIAEQWINDVLVSSFKYKGVFAIHTMQMRGDILEEQTLITDDNPAIEDVVVSIRARSIHLIKMTRLHAEV</sequence>
<dbReference type="Proteomes" id="UP000663854">
    <property type="component" value="Unassembled WGS sequence"/>
</dbReference>
<feature type="chain" id="PRO_5036227167" evidence="1">
    <location>
        <begin position="26"/>
        <end position="186"/>
    </location>
</feature>
<name>A0A815D2J4_9BILA</name>
<organism evidence="2 4">
    <name type="scientific">Rotaria sordida</name>
    <dbReference type="NCBI Taxonomy" id="392033"/>
    <lineage>
        <taxon>Eukaryota</taxon>
        <taxon>Metazoa</taxon>
        <taxon>Spiralia</taxon>
        <taxon>Gnathifera</taxon>
        <taxon>Rotifera</taxon>
        <taxon>Eurotatoria</taxon>
        <taxon>Bdelloidea</taxon>
        <taxon>Philodinida</taxon>
        <taxon>Philodinidae</taxon>
        <taxon>Rotaria</taxon>
    </lineage>
</organism>
<dbReference type="EMBL" id="CAJNOH010002471">
    <property type="protein sequence ID" value="CAF1295098.1"/>
    <property type="molecule type" value="Genomic_DNA"/>
</dbReference>
<dbReference type="AlphaFoldDB" id="A0A815D2J4"/>
<gene>
    <name evidence="3" type="ORF">JXQ802_LOCUS45106</name>
    <name evidence="2" type="ORF">PYM288_LOCUS29606</name>
</gene>